<evidence type="ECO:0000256" key="1">
    <source>
        <dbReference type="SAM" id="SignalP"/>
    </source>
</evidence>
<evidence type="ECO:0000313" key="3">
    <source>
        <dbReference type="Proteomes" id="UP000009311"/>
    </source>
</evidence>
<evidence type="ECO:0000313" key="2">
    <source>
        <dbReference type="EMBL" id="CCI84734.1"/>
    </source>
</evidence>
<dbReference type="AlphaFoldDB" id="I7KKR5"/>
<dbReference type="Proteomes" id="UP000009311">
    <property type="component" value="Unassembled WGS sequence"/>
</dbReference>
<protein>
    <submittedName>
        <fullName evidence="2">Uncharacterized protein</fullName>
    </submittedName>
</protein>
<keyword evidence="1" id="KW-0732">Signal</keyword>
<feature type="signal peptide" evidence="1">
    <location>
        <begin position="1"/>
        <end position="29"/>
    </location>
</feature>
<organism evidence="2 3">
    <name type="scientific">Lactobacillus pasteurii DSM 23907 = CRBIP 24.76</name>
    <dbReference type="NCBI Taxonomy" id="1423790"/>
    <lineage>
        <taxon>Bacteria</taxon>
        <taxon>Bacillati</taxon>
        <taxon>Bacillota</taxon>
        <taxon>Bacilli</taxon>
        <taxon>Lactobacillales</taxon>
        <taxon>Lactobacillaceae</taxon>
        <taxon>Lactobacillus</taxon>
    </lineage>
</organism>
<dbReference type="PATRIC" id="fig|1423790.3.peg.1647"/>
<feature type="chain" id="PRO_5009961882" evidence="1">
    <location>
        <begin position="30"/>
        <end position="170"/>
    </location>
</feature>
<sequence length="170" mass="18432">MNRIKKAIALTLGGILFITSLTPSASVLAEEGMSNSNVETTNSPEVFYSLSSEKQREIIRAAAAEENIYIPKYPDRGVGNSAFRIAQYILKNRTKITNIIGKVVGRKEAVNFGEALRSMEGPLRSIDRAKKGGKDVIKKVIYNALRSVGVPSKNANVTAHVITSVIDALV</sequence>
<keyword evidence="3" id="KW-1185">Reference proteome</keyword>
<accession>I7KKR5</accession>
<dbReference type="EMBL" id="CAKD01000010">
    <property type="protein sequence ID" value="CCI84734.1"/>
    <property type="molecule type" value="Genomic_DNA"/>
</dbReference>
<name>I7KKR5_9LACO</name>
<proteinExistence type="predicted"/>
<reference evidence="2 3" key="1">
    <citation type="submission" date="2012-06" db="EMBL/GenBank/DDBJ databases">
        <title>Draft Genome Sequence of Lactobacillus pasteurii CRBIP 24.76T.</title>
        <authorList>
            <person name="Cousin S."/>
            <person name="Bouchier C."/>
            <person name="Loux V."/>
            <person name="Ma L."/>
            <person name="Creno S."/>
            <person name="Bizet C."/>
            <person name="Clermont D."/>
        </authorList>
    </citation>
    <scope>NUCLEOTIDE SEQUENCE [LARGE SCALE GENOMIC DNA]</scope>
    <source>
        <strain evidence="3">CRBIP 24.76T</strain>
    </source>
</reference>
<comment type="caution">
    <text evidence="2">The sequence shown here is derived from an EMBL/GenBank/DDBJ whole genome shotgun (WGS) entry which is preliminary data.</text>
</comment>
<dbReference type="RefSeq" id="WP_009559288.1">
    <property type="nucleotide sequence ID" value="NZ_AYZN01000006.1"/>
</dbReference>
<gene>
    <name evidence="2" type="ORF">BN53_01230</name>
</gene>